<evidence type="ECO:0000313" key="4">
    <source>
        <dbReference type="EMBL" id="QDT66532.1"/>
    </source>
</evidence>
<sequence length="648" mass="72206" precursor="true">MKNFCTSIVLTLCALNFLSVATAEEQNKLTEVERLSGWKLLFDGESIDQWRTYKSDKVEPGWEIVDGELRNLEGAKGDLITRKKYDAFELSLEYKVGHKGNSGVMFHVQETLPSTHNTGPEVQILDNPEYLDYPNPQLTGYLYQLYQPKKPAWALRAEKEAGLDPVETLDATRPAGEWNHLHIKVHPDQSVVLVNGVRYYTFKKGSDDWNKRVSESKHHKHPEFGVADTGYIALQNHGGGVAFRNIKLRDLSTPPKDPEHGELAVGVELAFPELEWADWEGVDENGKVMQQRPIIITDSPKDDGLLYVGMQRGQIHVLDERPDVKESRIFLDISERVASFDEKKRGNEEGLLGFALHPNFPEDPRCFVYYTLADDEKKSIVSSFGLSSSDPTKADPESEQVLLTIDQPFNNHNGGSIVFGQDGYLYIGMGDGGSANDPLSNGQDLSTLLGKVLRIDVDSRGQGKGYGIPADNPFVDQEGALPEIYASGFRNVWRLNVDSKNGAIWVADVGQDLYEEINILKKGGNYGWSDRESMHSFGKDGKPAAPKYIEPVWEYDHTTGKSITGGAVYRGTNVPELVGKYLYADFVSGKLWALDYDYGSETVRSNMRIPTESLTVMTFGEGESGEVYFSIPTASGRSIYKFVSADAE</sequence>
<keyword evidence="5" id="KW-1185">Reference proteome</keyword>
<dbReference type="GO" id="GO:0016787">
    <property type="term" value="F:hydrolase activity"/>
    <property type="evidence" value="ECO:0007669"/>
    <property type="project" value="InterPro"/>
</dbReference>
<dbReference type="Gene3D" id="2.60.120.560">
    <property type="entry name" value="Exo-inulinase, domain 1"/>
    <property type="match status" value="1"/>
</dbReference>
<dbReference type="PANTHER" id="PTHR19328">
    <property type="entry name" value="HEDGEHOG-INTERACTING PROTEIN"/>
    <property type="match status" value="1"/>
</dbReference>
<dbReference type="InterPro" id="IPR011042">
    <property type="entry name" value="6-blade_b-propeller_TolB-like"/>
</dbReference>
<evidence type="ECO:0000259" key="3">
    <source>
        <dbReference type="Pfam" id="PF07995"/>
    </source>
</evidence>
<dbReference type="Proteomes" id="UP000319976">
    <property type="component" value="Chromosome"/>
</dbReference>
<dbReference type="Gene3D" id="2.120.10.30">
    <property type="entry name" value="TolB, C-terminal domain"/>
    <property type="match status" value="1"/>
</dbReference>
<accession>A0A517TDU4</accession>
<reference evidence="4 5" key="1">
    <citation type="submission" date="2019-02" db="EMBL/GenBank/DDBJ databases">
        <title>Deep-cultivation of Planctomycetes and their phenomic and genomic characterization uncovers novel biology.</title>
        <authorList>
            <person name="Wiegand S."/>
            <person name="Jogler M."/>
            <person name="Boedeker C."/>
            <person name="Pinto D."/>
            <person name="Vollmers J."/>
            <person name="Rivas-Marin E."/>
            <person name="Kohn T."/>
            <person name="Peeters S.H."/>
            <person name="Heuer A."/>
            <person name="Rast P."/>
            <person name="Oberbeckmann S."/>
            <person name="Bunk B."/>
            <person name="Jeske O."/>
            <person name="Meyerdierks A."/>
            <person name="Storesund J.E."/>
            <person name="Kallscheuer N."/>
            <person name="Luecker S."/>
            <person name="Lage O.M."/>
            <person name="Pohl T."/>
            <person name="Merkel B.J."/>
            <person name="Hornburger P."/>
            <person name="Mueller R.-W."/>
            <person name="Bruemmer F."/>
            <person name="Labrenz M."/>
            <person name="Spormann A.M."/>
            <person name="Op den Camp H."/>
            <person name="Overmann J."/>
            <person name="Amann R."/>
            <person name="Jetten M.S.M."/>
            <person name="Mascher T."/>
            <person name="Medema M.H."/>
            <person name="Devos D.P."/>
            <person name="Kaster A.-K."/>
            <person name="Ovreas L."/>
            <person name="Rohde M."/>
            <person name="Galperin M.Y."/>
            <person name="Jogler C."/>
        </authorList>
    </citation>
    <scope>NUCLEOTIDE SEQUENCE [LARGE SCALE GENOMIC DNA]</scope>
    <source>
        <strain evidence="4 5">V22</strain>
    </source>
</reference>
<dbReference type="KEGG" id="chya:V22_38020"/>
<keyword evidence="4" id="KW-0560">Oxidoreductase</keyword>
<dbReference type="EC" id="1.1.5.-" evidence="4"/>
<organism evidence="4 5">
    <name type="scientific">Calycomorphotria hydatis</name>
    <dbReference type="NCBI Taxonomy" id="2528027"/>
    <lineage>
        <taxon>Bacteria</taxon>
        <taxon>Pseudomonadati</taxon>
        <taxon>Planctomycetota</taxon>
        <taxon>Planctomycetia</taxon>
        <taxon>Planctomycetales</taxon>
        <taxon>Planctomycetaceae</taxon>
        <taxon>Calycomorphotria</taxon>
    </lineage>
</organism>
<evidence type="ECO:0000313" key="5">
    <source>
        <dbReference type="Proteomes" id="UP000319976"/>
    </source>
</evidence>
<feature type="chain" id="PRO_5021890585" evidence="1">
    <location>
        <begin position="24"/>
        <end position="648"/>
    </location>
</feature>
<dbReference type="PANTHER" id="PTHR19328:SF75">
    <property type="entry name" value="ALDOSE SUGAR DEHYDROGENASE YLII"/>
    <property type="match status" value="1"/>
</dbReference>
<feature type="domain" description="Glucose/Sorbosone dehydrogenase" evidence="3">
    <location>
        <begin position="334"/>
        <end position="636"/>
    </location>
</feature>
<feature type="domain" description="3-keto-alpha-glucoside-1,2-lyase/3-keto-2-hydroxy-glucal hydratase" evidence="2">
    <location>
        <begin position="37"/>
        <end position="249"/>
    </location>
</feature>
<protein>
    <submittedName>
        <fullName evidence="4">Soluble aldose sugar dehydrogenase YliI</fullName>
        <ecNumber evidence="4">1.1.5.-</ecNumber>
    </submittedName>
</protein>
<dbReference type="SUPFAM" id="SSF50952">
    <property type="entry name" value="Soluble quinoprotein glucose dehydrogenase"/>
    <property type="match status" value="1"/>
</dbReference>
<dbReference type="InterPro" id="IPR011041">
    <property type="entry name" value="Quinoprot_gluc/sorb_DH_b-prop"/>
</dbReference>
<dbReference type="InterPro" id="IPR010496">
    <property type="entry name" value="AL/BT2_dom"/>
</dbReference>
<dbReference type="GO" id="GO:0016491">
    <property type="term" value="F:oxidoreductase activity"/>
    <property type="evidence" value="ECO:0007669"/>
    <property type="project" value="UniProtKB-KW"/>
</dbReference>
<dbReference type="Pfam" id="PF06439">
    <property type="entry name" value="3keto-disac_hyd"/>
    <property type="match status" value="1"/>
</dbReference>
<evidence type="ECO:0000256" key="1">
    <source>
        <dbReference type="SAM" id="SignalP"/>
    </source>
</evidence>
<evidence type="ECO:0000259" key="2">
    <source>
        <dbReference type="Pfam" id="PF06439"/>
    </source>
</evidence>
<feature type="signal peptide" evidence="1">
    <location>
        <begin position="1"/>
        <end position="23"/>
    </location>
</feature>
<proteinExistence type="predicted"/>
<dbReference type="InterPro" id="IPR012938">
    <property type="entry name" value="Glc/Sorbosone_DH"/>
</dbReference>
<dbReference type="AlphaFoldDB" id="A0A517TDU4"/>
<dbReference type="RefSeq" id="WP_145265694.1">
    <property type="nucleotide sequence ID" value="NZ_CP036316.1"/>
</dbReference>
<name>A0A517TDU4_9PLAN</name>
<dbReference type="EMBL" id="CP036316">
    <property type="protein sequence ID" value="QDT66532.1"/>
    <property type="molecule type" value="Genomic_DNA"/>
</dbReference>
<dbReference type="Pfam" id="PF07995">
    <property type="entry name" value="GSDH"/>
    <property type="match status" value="1"/>
</dbReference>
<dbReference type="OrthoDB" id="9770043at2"/>
<keyword evidence="1" id="KW-0732">Signal</keyword>
<gene>
    <name evidence="4" type="primary">yliI</name>
    <name evidence="4" type="ORF">V22_38020</name>
</gene>